<comment type="caution">
    <text evidence="1">The sequence shown here is derived from an EMBL/GenBank/DDBJ whole genome shotgun (WGS) entry which is preliminary data.</text>
</comment>
<dbReference type="EMBL" id="ASPP01026911">
    <property type="protein sequence ID" value="ETO06676.1"/>
    <property type="molecule type" value="Genomic_DNA"/>
</dbReference>
<name>X6LZ80_RETFI</name>
<sequence length="385" mass="44629">MQSSLVCCLYDKDNFALQYLNLSSLCSTKLKKNTNGFHLIGFCQPTKTILPGQWTLKFVSNTSCLNADAINMKYCKRYPLNYSPNDNRLLLQFCIVYSIEISKKIGSIVNSFFFFFSLPFLYRDEIQNCNYLFIQFVIKMQDGNPCGALVSLTNRDSKDSEKTYHSIQGVVTVPCYCAQNSTAGIKVECVDYINQKITKIGAFSSVLHVISDVPFRLLPDRLQTQKFLSIQQNWFKEKNRKAKAIETRKKYLGKTEEEKKLITRPPIPITKNKPVSAEELPQYWKKEQETKATEQLNAKENFQRSKEAQEKKSDVVEKHMECIVNNIDLQSTKVNPYFKSYKVLLNDKHYDEKPNLLLLFYISRSVSTLKKFLMKEVSYLQLEPN</sequence>
<proteinExistence type="predicted"/>
<keyword evidence="2" id="KW-1185">Reference proteome</keyword>
<evidence type="ECO:0000313" key="1">
    <source>
        <dbReference type="EMBL" id="ETO06676.1"/>
    </source>
</evidence>
<gene>
    <name evidence="1" type="ORF">RFI_30721</name>
</gene>
<protein>
    <submittedName>
        <fullName evidence="1">Uncharacterized protein</fullName>
    </submittedName>
</protein>
<accession>X6LZ80</accession>
<organism evidence="1 2">
    <name type="scientific">Reticulomyxa filosa</name>
    <dbReference type="NCBI Taxonomy" id="46433"/>
    <lineage>
        <taxon>Eukaryota</taxon>
        <taxon>Sar</taxon>
        <taxon>Rhizaria</taxon>
        <taxon>Retaria</taxon>
        <taxon>Foraminifera</taxon>
        <taxon>Monothalamids</taxon>
        <taxon>Reticulomyxidae</taxon>
        <taxon>Reticulomyxa</taxon>
    </lineage>
</organism>
<dbReference type="Proteomes" id="UP000023152">
    <property type="component" value="Unassembled WGS sequence"/>
</dbReference>
<dbReference type="AlphaFoldDB" id="X6LZ80"/>
<evidence type="ECO:0000313" key="2">
    <source>
        <dbReference type="Proteomes" id="UP000023152"/>
    </source>
</evidence>
<reference evidence="1 2" key="1">
    <citation type="journal article" date="2013" name="Curr. Biol.">
        <title>The Genome of the Foraminiferan Reticulomyxa filosa.</title>
        <authorList>
            <person name="Glockner G."/>
            <person name="Hulsmann N."/>
            <person name="Schleicher M."/>
            <person name="Noegel A.A."/>
            <person name="Eichinger L."/>
            <person name="Gallinger C."/>
            <person name="Pawlowski J."/>
            <person name="Sierra R."/>
            <person name="Euteneuer U."/>
            <person name="Pillet L."/>
            <person name="Moustafa A."/>
            <person name="Platzer M."/>
            <person name="Groth M."/>
            <person name="Szafranski K."/>
            <person name="Schliwa M."/>
        </authorList>
    </citation>
    <scope>NUCLEOTIDE SEQUENCE [LARGE SCALE GENOMIC DNA]</scope>
</reference>